<proteinExistence type="predicted"/>
<dbReference type="InterPro" id="IPR021479">
    <property type="entry name" value="30K_MP_C"/>
</dbReference>
<evidence type="ECO:0000259" key="3">
    <source>
        <dbReference type="Pfam" id="PF17644"/>
    </source>
</evidence>
<feature type="domain" description="30K viral movement protein C-terminal" evidence="2">
    <location>
        <begin position="234"/>
        <end position="475"/>
    </location>
</feature>
<evidence type="ECO:0000256" key="1">
    <source>
        <dbReference type="SAM" id="MobiDB-lite"/>
    </source>
</evidence>
<evidence type="ECO:0000259" key="2">
    <source>
        <dbReference type="Pfam" id="PF11330"/>
    </source>
</evidence>
<protein>
    <submittedName>
        <fullName evidence="4">Putative MP</fullName>
    </submittedName>
</protein>
<evidence type="ECO:0000313" key="4">
    <source>
        <dbReference type="EMBL" id="AXJ14432.1"/>
    </source>
</evidence>
<feature type="compositionally biased region" description="Basic and acidic residues" evidence="1">
    <location>
        <begin position="274"/>
        <end position="283"/>
    </location>
</feature>
<name>A0A345VNR1_9VIRU</name>
<organism evidence="4">
    <name type="scientific">Ophiovirus citri</name>
    <dbReference type="NCBI Taxonomy" id="2170045"/>
    <lineage>
        <taxon>Viruses</taxon>
        <taxon>Riboviria</taxon>
        <taxon>Orthornavirae</taxon>
        <taxon>Negarnaviricota</taxon>
        <taxon>Haploviricotina</taxon>
        <taxon>Milneviricetes</taxon>
        <taxon>Naedrevirales</taxon>
        <taxon>Aspiviridae</taxon>
        <taxon>Ophiovirus</taxon>
    </lineage>
</organism>
<accession>A0A345VNR1</accession>
<feature type="compositionally biased region" description="Low complexity" evidence="1">
    <location>
        <begin position="284"/>
        <end position="293"/>
    </location>
</feature>
<feature type="domain" description="30K viral movement protein core" evidence="3">
    <location>
        <begin position="90"/>
        <end position="227"/>
    </location>
</feature>
<sequence length="476" mass="53791">MSMASFKSASKRISGTENVTRISANTAINSIVKKGELNVISLKDGNTADLEGINDVLLDYRRILKNEIKTAVSPITMKLKKDEHKKKLKLGTLKSITDKLRKLGGESSHPFIQLYKVQCMYIPLFSRVDGDNGEITVSLIDDGKEAAGQDPIIQSITFDASQMAMVELSMNFFVEKKDMDFIGIHVSAENVPVQDRAYGSINLAFFTNEQSVPMMQEEKKSSYLMIDAVNRPRDIRKSSVFKSIGDKVSEEINQKRDEYKKKLIENEKLRRREGKGVKIETETRSSSSSGGETLLEEARKSVSLNISKFLADQRRAPPPPQLEKRTFQWPCGVKMLTMMDTGSYSHYFFSKNITPTSVERNFGGVAQLEVERAKLSFETFGNKFLLKDVFMFSDQSLGDNILSYTLLKEEGHIDGMRTAGDDVLLEKDGEVVMILDSRDEGRMWIKDDIWAEVTEHGSKSAREYCMKVEKNEIKVE</sequence>
<dbReference type="EMBL" id="MG673939">
    <property type="protein sequence ID" value="AXJ14432.1"/>
    <property type="molecule type" value="Genomic_RNA"/>
</dbReference>
<dbReference type="Pfam" id="PF17644">
    <property type="entry name" value="30K_MP_core"/>
    <property type="match status" value="1"/>
</dbReference>
<feature type="region of interest" description="Disordered" evidence="1">
    <location>
        <begin position="274"/>
        <end position="294"/>
    </location>
</feature>
<dbReference type="Pfam" id="PF11330">
    <property type="entry name" value="30K_MP_C_Ter"/>
    <property type="match status" value="1"/>
</dbReference>
<dbReference type="InterPro" id="IPR041344">
    <property type="entry name" value="30K_MP_core"/>
</dbReference>
<reference evidence="4" key="1">
    <citation type="submission" date="2017-12" db="EMBL/GenBank/DDBJ databases">
        <title>Molecular identification and sequence analysis of Citrus psorosis virus three Chinese isolates.</title>
        <authorList>
            <person name="Li M."/>
        </authorList>
    </citation>
    <scope>NUCLEOTIDE SEQUENCE</scope>
    <source>
        <strain evidence="4">CHN-1</strain>
    </source>
</reference>